<proteinExistence type="predicted"/>
<reference evidence="1" key="1">
    <citation type="submission" date="2018-02" db="EMBL/GenBank/DDBJ databases">
        <title>Rhizophora mucronata_Transcriptome.</title>
        <authorList>
            <person name="Meera S.P."/>
            <person name="Sreeshan A."/>
            <person name="Augustine A."/>
        </authorList>
    </citation>
    <scope>NUCLEOTIDE SEQUENCE</scope>
    <source>
        <tissue evidence="1">Leaf</tissue>
    </source>
</reference>
<protein>
    <submittedName>
        <fullName evidence="1">E3 ubiquitin-protein ligase SDIR1-like isoform X3</fullName>
    </submittedName>
</protein>
<sequence length="38" mass="4233">MSDPSDSFHLLSRCPKPTRNLHTGHVPCCRSHGSMQLV</sequence>
<organism evidence="1">
    <name type="scientific">Rhizophora mucronata</name>
    <name type="common">Asiatic mangrove</name>
    <dbReference type="NCBI Taxonomy" id="61149"/>
    <lineage>
        <taxon>Eukaryota</taxon>
        <taxon>Viridiplantae</taxon>
        <taxon>Streptophyta</taxon>
        <taxon>Embryophyta</taxon>
        <taxon>Tracheophyta</taxon>
        <taxon>Spermatophyta</taxon>
        <taxon>Magnoliopsida</taxon>
        <taxon>eudicotyledons</taxon>
        <taxon>Gunneridae</taxon>
        <taxon>Pentapetalae</taxon>
        <taxon>rosids</taxon>
        <taxon>fabids</taxon>
        <taxon>Malpighiales</taxon>
        <taxon>Rhizophoraceae</taxon>
        <taxon>Rhizophora</taxon>
    </lineage>
</organism>
<dbReference type="AlphaFoldDB" id="A0A2P2KVH1"/>
<dbReference type="EMBL" id="GGEC01029256">
    <property type="protein sequence ID" value="MBX09740.1"/>
    <property type="molecule type" value="Transcribed_RNA"/>
</dbReference>
<name>A0A2P2KVH1_RHIMU</name>
<evidence type="ECO:0000313" key="1">
    <source>
        <dbReference type="EMBL" id="MBX09740.1"/>
    </source>
</evidence>
<accession>A0A2P2KVH1</accession>